<organism evidence="2 3">
    <name type="scientific">Paractinoplanes deccanensis</name>
    <dbReference type="NCBI Taxonomy" id="113561"/>
    <lineage>
        <taxon>Bacteria</taxon>
        <taxon>Bacillati</taxon>
        <taxon>Actinomycetota</taxon>
        <taxon>Actinomycetes</taxon>
        <taxon>Micromonosporales</taxon>
        <taxon>Micromonosporaceae</taxon>
        <taxon>Paractinoplanes</taxon>
    </lineage>
</organism>
<name>A0ABQ3YIJ8_9ACTN</name>
<keyword evidence="3" id="KW-1185">Reference proteome</keyword>
<dbReference type="Proteomes" id="UP000609879">
    <property type="component" value="Unassembled WGS sequence"/>
</dbReference>
<dbReference type="Pfam" id="PF13560">
    <property type="entry name" value="HTH_31"/>
    <property type="match status" value="1"/>
</dbReference>
<dbReference type="Gene3D" id="1.10.260.40">
    <property type="entry name" value="lambda repressor-like DNA-binding domains"/>
    <property type="match status" value="1"/>
</dbReference>
<dbReference type="RefSeq" id="WP_203776424.1">
    <property type="nucleotide sequence ID" value="NZ_BAAABO010000055.1"/>
</dbReference>
<evidence type="ECO:0000313" key="3">
    <source>
        <dbReference type="Proteomes" id="UP000609879"/>
    </source>
</evidence>
<dbReference type="InterPro" id="IPR043917">
    <property type="entry name" value="DUF5753"/>
</dbReference>
<dbReference type="SUPFAM" id="SSF47413">
    <property type="entry name" value="lambda repressor-like DNA-binding domains"/>
    <property type="match status" value="1"/>
</dbReference>
<proteinExistence type="predicted"/>
<gene>
    <name evidence="2" type="ORF">Ade02nite_84620</name>
</gene>
<comment type="caution">
    <text evidence="2">The sequence shown here is derived from an EMBL/GenBank/DDBJ whole genome shotgun (WGS) entry which is preliminary data.</text>
</comment>
<feature type="domain" description="HTH cro/C1-type" evidence="1">
    <location>
        <begin position="18"/>
        <end position="72"/>
    </location>
</feature>
<evidence type="ECO:0000259" key="1">
    <source>
        <dbReference type="PROSITE" id="PS50943"/>
    </source>
</evidence>
<dbReference type="CDD" id="cd00093">
    <property type="entry name" value="HTH_XRE"/>
    <property type="match status" value="1"/>
</dbReference>
<dbReference type="InterPro" id="IPR001387">
    <property type="entry name" value="Cro/C1-type_HTH"/>
</dbReference>
<protein>
    <submittedName>
        <fullName evidence="2">Transcriptional regulator</fullName>
    </submittedName>
</protein>
<reference evidence="2 3" key="1">
    <citation type="submission" date="2021-01" db="EMBL/GenBank/DDBJ databases">
        <title>Whole genome shotgun sequence of Actinoplanes deccanensis NBRC 13994.</title>
        <authorList>
            <person name="Komaki H."/>
            <person name="Tamura T."/>
        </authorList>
    </citation>
    <scope>NUCLEOTIDE SEQUENCE [LARGE SCALE GENOMIC DNA]</scope>
    <source>
        <strain evidence="2 3">NBRC 13994</strain>
    </source>
</reference>
<dbReference type="Pfam" id="PF19054">
    <property type="entry name" value="DUF5753"/>
    <property type="match status" value="1"/>
</dbReference>
<dbReference type="InterPro" id="IPR010982">
    <property type="entry name" value="Lambda_DNA-bd_dom_sf"/>
</dbReference>
<accession>A0ABQ3YIJ8</accession>
<dbReference type="PROSITE" id="PS50943">
    <property type="entry name" value="HTH_CROC1"/>
    <property type="match status" value="1"/>
</dbReference>
<dbReference type="EMBL" id="BOMI01000178">
    <property type="protein sequence ID" value="GID79821.1"/>
    <property type="molecule type" value="Genomic_DNA"/>
</dbReference>
<dbReference type="SMART" id="SM00530">
    <property type="entry name" value="HTH_XRE"/>
    <property type="match status" value="1"/>
</dbReference>
<sequence length="284" mass="31214">MSGQRSPVLMRQQLGVLLREYREGTGRTAADVARQLEVNASVITRLERGQRRPGILYVRALCDLYGLDKADADRLLSLARAGHESGWWERLDLRAQAAEFIGFEAGASAIDAYELGYIPGLLQTTEYARSALNSRRPRYSDSELSRLVQARMTRQQIIAGPDPVKYHALVDEGVLHRNAATPSVMRSQLEFLVEVSSMPNVTLQVLPFSAGTSLGAVGAFTVLSFSAGPVEDVAHVETPLGSIWHRDEGAARCKAIFRELAQIAASETESLHIIGEVIDTRWKA</sequence>
<evidence type="ECO:0000313" key="2">
    <source>
        <dbReference type="EMBL" id="GID79821.1"/>
    </source>
</evidence>